<name>A0A6G7YF64_9ACTN</name>
<feature type="region of interest" description="Disordered" evidence="1">
    <location>
        <begin position="309"/>
        <end position="332"/>
    </location>
</feature>
<dbReference type="Proteomes" id="UP000502035">
    <property type="component" value="Chromosome"/>
</dbReference>
<reference evidence="3 4" key="1">
    <citation type="submission" date="2020-03" db="EMBL/GenBank/DDBJ databases">
        <title>Nocardioides sp. nov., isolated from fish.</title>
        <authorList>
            <person name="Hyun D.-W."/>
            <person name="Bae J.-W."/>
        </authorList>
    </citation>
    <scope>NUCLEOTIDE SEQUENCE [LARGE SCALE GENOMIC DNA]</scope>
    <source>
        <strain evidence="3 4">HDW12A</strain>
    </source>
</reference>
<evidence type="ECO:0000313" key="4">
    <source>
        <dbReference type="Proteomes" id="UP000502035"/>
    </source>
</evidence>
<proteinExistence type="predicted"/>
<dbReference type="Gene3D" id="3.40.50.410">
    <property type="entry name" value="von Willebrand factor, type A domain"/>
    <property type="match status" value="1"/>
</dbReference>
<dbReference type="AlphaFoldDB" id="A0A6G7YF64"/>
<feature type="region of interest" description="Disordered" evidence="1">
    <location>
        <begin position="1"/>
        <end position="22"/>
    </location>
</feature>
<protein>
    <submittedName>
        <fullName evidence="3">VWA domain-containing protein</fullName>
    </submittedName>
</protein>
<dbReference type="SUPFAM" id="SSF53300">
    <property type="entry name" value="vWA-like"/>
    <property type="match status" value="1"/>
</dbReference>
<feature type="domain" description="VWFA" evidence="2">
    <location>
        <begin position="353"/>
        <end position="556"/>
    </location>
</feature>
<gene>
    <name evidence="3" type="ORF">G7071_08875</name>
</gene>
<dbReference type="EMBL" id="CP049866">
    <property type="protein sequence ID" value="QIK75534.1"/>
    <property type="molecule type" value="Genomic_DNA"/>
</dbReference>
<evidence type="ECO:0000259" key="2">
    <source>
        <dbReference type="PROSITE" id="PS50234"/>
    </source>
</evidence>
<evidence type="ECO:0000313" key="3">
    <source>
        <dbReference type="EMBL" id="QIK75534.1"/>
    </source>
</evidence>
<dbReference type="InterPro" id="IPR036465">
    <property type="entry name" value="vWFA_dom_sf"/>
</dbReference>
<sequence length="556" mass="58187">MFGSHLQDETDDHHDEPADTGRSKSRLAIIGVVSVLLVGTLGWAGAQALGNDDESAGVACETTTVRVAAAPAMADLVEDAVDSLPTDIRCVEIEVTTATVADVVEAQEAAIGDDDSALPDLWVPDSPAWQSVLVANERLGTILVPALATTPVGLAGGIKAPAGASWAEVMASPHLEISDPSSDGASAMALVTPFGEGDPTAAQNTMVPVAQAFGDDLASGTTGLVTVDNLEAGSPKMVPVTERDYLIALRGNESLQWRVPADGVAMLDYPLVQVTTPGQGGIDVVARTGETIAAWFKTDEGVEAIAEDQLRGPDGSPLPDGESVSTQKQLPPVPQEQIDTVMKSFNSLKTPSSILALIEVSDSMAAQFGTMSRVELAADASKTALGVFPDAARLGFRVFSTNQRPGGQDWREVAPLKRLDAPIGQGRTHVDFMLDQAESLPNQTGGGSGLYDSILAAYQEATRQYNPYYQNSLVVFTDGPNEDANSISLTKLKREISGLFDPERPVRIIAIGLTDSADMATLEEIAASADVAASGAYPVLQPDDILTVLASTLLSR</sequence>
<dbReference type="KEGG" id="npi:G7071_08875"/>
<keyword evidence="4" id="KW-1185">Reference proteome</keyword>
<dbReference type="InterPro" id="IPR002035">
    <property type="entry name" value="VWF_A"/>
</dbReference>
<dbReference type="RefSeq" id="WP_166317548.1">
    <property type="nucleotide sequence ID" value="NZ_CP049866.1"/>
</dbReference>
<dbReference type="SMART" id="SM00327">
    <property type="entry name" value="VWA"/>
    <property type="match status" value="1"/>
</dbReference>
<accession>A0A6G7YF64</accession>
<organism evidence="3 4">
    <name type="scientific">Nocardioides piscis</name>
    <dbReference type="NCBI Taxonomy" id="2714938"/>
    <lineage>
        <taxon>Bacteria</taxon>
        <taxon>Bacillati</taxon>
        <taxon>Actinomycetota</taxon>
        <taxon>Actinomycetes</taxon>
        <taxon>Propionibacteriales</taxon>
        <taxon>Nocardioidaceae</taxon>
        <taxon>Nocardioides</taxon>
    </lineage>
</organism>
<dbReference type="Pfam" id="PF00092">
    <property type="entry name" value="VWA"/>
    <property type="match status" value="1"/>
</dbReference>
<evidence type="ECO:0000256" key="1">
    <source>
        <dbReference type="SAM" id="MobiDB-lite"/>
    </source>
</evidence>
<dbReference type="PROSITE" id="PS50234">
    <property type="entry name" value="VWFA"/>
    <property type="match status" value="1"/>
</dbReference>